<feature type="compositionally biased region" description="Low complexity" evidence="1">
    <location>
        <begin position="83"/>
        <end position="92"/>
    </location>
</feature>
<comment type="caution">
    <text evidence="3">The sequence shown here is derived from an EMBL/GenBank/DDBJ whole genome shotgun (WGS) entry which is preliminary data.</text>
</comment>
<feature type="compositionally biased region" description="Polar residues" evidence="1">
    <location>
        <begin position="47"/>
        <end position="71"/>
    </location>
</feature>
<feature type="compositionally biased region" description="Pro residues" evidence="1">
    <location>
        <begin position="214"/>
        <end position="238"/>
    </location>
</feature>
<protein>
    <submittedName>
        <fullName evidence="3">Uncharacterized protein</fullName>
    </submittedName>
</protein>
<evidence type="ECO:0000256" key="1">
    <source>
        <dbReference type="SAM" id="MobiDB-lite"/>
    </source>
</evidence>
<dbReference type="AlphaFoldDB" id="A0A8S2R9Q3"/>
<dbReference type="EMBL" id="CAJNOK010021988">
    <property type="protein sequence ID" value="CAF1340964.1"/>
    <property type="molecule type" value="Genomic_DNA"/>
</dbReference>
<name>A0A8S2R9Q3_9BILA</name>
<feature type="region of interest" description="Disordered" evidence="1">
    <location>
        <begin position="207"/>
        <end position="247"/>
    </location>
</feature>
<evidence type="ECO:0000313" key="4">
    <source>
        <dbReference type="Proteomes" id="UP000682733"/>
    </source>
</evidence>
<sequence length="528" mass="57535">MPLQDVSNDPNMLGWLQTAGHGHLLADRFRSTSPTYGGDHHLDGPMRSSSSHVQNSSFGSPVNFQSSSFHQPSYGHSPPPPNFQSSSFHQPSYGHSPPPPNFQSSSFHQSSYGNSPPPILPRPQGSYGGITSNSPLRFLSSPLNYNSGTQFLAPNTHQQQLDVDIEAMRRDPNTRVVQRPPGEDVVYKQRVFVRYLQPPTPPVGGTIIVREKQAPPPPPDPPIVLRRAPPPPPTPPPVIIRERPPPVPPPEGTTIIDKIIPSFQKPPRQVIVEQYPPLPPKPQDVIIERWLPVPPRHRKILYERLPHSLPPQAAAPIIIQHGQPNVRVVKEVITNAPHNQLVPHVAHTDINHILSGLGVQQYQTAGSSLLSPSSLVCYSPYSTMQPTIGYSTSHQPQSNVIVLQGGAQHMLPSSSYAAPMTCVVNNPNILSTGLGSYGGGISTFPMTGTLPGQSIVCHVPDNVPVDSVLRQLGIDPVALQRSSYYSPHADPHSAVQHAWNAALHATAPGSEAVRHAWDNIEHYLHPSQ</sequence>
<dbReference type="Proteomes" id="UP000677228">
    <property type="component" value="Unassembled WGS sequence"/>
</dbReference>
<gene>
    <name evidence="2" type="ORF">OVA965_LOCUS30342</name>
    <name evidence="3" type="ORF">TMI583_LOCUS31143</name>
</gene>
<proteinExistence type="predicted"/>
<feature type="region of interest" description="Disordered" evidence="1">
    <location>
        <begin position="35"/>
        <end position="133"/>
    </location>
</feature>
<dbReference type="Proteomes" id="UP000682733">
    <property type="component" value="Unassembled WGS sequence"/>
</dbReference>
<evidence type="ECO:0000313" key="2">
    <source>
        <dbReference type="EMBL" id="CAF1340964.1"/>
    </source>
</evidence>
<dbReference type="EMBL" id="CAJOBA010043613">
    <property type="protein sequence ID" value="CAF4152240.1"/>
    <property type="molecule type" value="Genomic_DNA"/>
</dbReference>
<evidence type="ECO:0000313" key="3">
    <source>
        <dbReference type="EMBL" id="CAF4152240.1"/>
    </source>
</evidence>
<reference evidence="3" key="1">
    <citation type="submission" date="2021-02" db="EMBL/GenBank/DDBJ databases">
        <authorList>
            <person name="Nowell W R."/>
        </authorList>
    </citation>
    <scope>NUCLEOTIDE SEQUENCE</scope>
</reference>
<feature type="non-terminal residue" evidence="3">
    <location>
        <position position="1"/>
    </location>
</feature>
<organism evidence="3 4">
    <name type="scientific">Didymodactylos carnosus</name>
    <dbReference type="NCBI Taxonomy" id="1234261"/>
    <lineage>
        <taxon>Eukaryota</taxon>
        <taxon>Metazoa</taxon>
        <taxon>Spiralia</taxon>
        <taxon>Gnathifera</taxon>
        <taxon>Rotifera</taxon>
        <taxon>Eurotatoria</taxon>
        <taxon>Bdelloidea</taxon>
        <taxon>Philodinida</taxon>
        <taxon>Philodinidae</taxon>
        <taxon>Didymodactylos</taxon>
    </lineage>
</organism>
<accession>A0A8S2R9Q3</accession>
<feature type="compositionally biased region" description="Low complexity" evidence="1">
    <location>
        <begin position="102"/>
        <end position="111"/>
    </location>
</feature>